<feature type="transmembrane region" description="Helical" evidence="1">
    <location>
        <begin position="34"/>
        <end position="53"/>
    </location>
</feature>
<evidence type="ECO:0000313" key="3">
    <source>
        <dbReference type="Proteomes" id="UP001153712"/>
    </source>
</evidence>
<keyword evidence="1" id="KW-0472">Membrane</keyword>
<protein>
    <submittedName>
        <fullName evidence="2">Uncharacterized protein</fullName>
    </submittedName>
</protein>
<keyword evidence="1" id="KW-0812">Transmembrane</keyword>
<evidence type="ECO:0000313" key="2">
    <source>
        <dbReference type="EMBL" id="CAG9854726.1"/>
    </source>
</evidence>
<dbReference type="Proteomes" id="UP001153712">
    <property type="component" value="Chromosome 1"/>
</dbReference>
<evidence type="ECO:0000256" key="1">
    <source>
        <dbReference type="SAM" id="Phobius"/>
    </source>
</evidence>
<sequence length="89" mass="9999">MDTNQPTYVMFSPIEDFLYLLNNAVGGESTVEDLLLLVGTLVAFVAFILWCCFPLPPKEARSPLANGTHKNENRGKYNQLVMQYDLSIT</sequence>
<keyword evidence="1" id="KW-1133">Transmembrane helix</keyword>
<organism evidence="2 3">
    <name type="scientific">Phyllotreta striolata</name>
    <name type="common">Striped flea beetle</name>
    <name type="synonym">Crioceris striolata</name>
    <dbReference type="NCBI Taxonomy" id="444603"/>
    <lineage>
        <taxon>Eukaryota</taxon>
        <taxon>Metazoa</taxon>
        <taxon>Ecdysozoa</taxon>
        <taxon>Arthropoda</taxon>
        <taxon>Hexapoda</taxon>
        <taxon>Insecta</taxon>
        <taxon>Pterygota</taxon>
        <taxon>Neoptera</taxon>
        <taxon>Endopterygota</taxon>
        <taxon>Coleoptera</taxon>
        <taxon>Polyphaga</taxon>
        <taxon>Cucujiformia</taxon>
        <taxon>Chrysomeloidea</taxon>
        <taxon>Chrysomelidae</taxon>
        <taxon>Galerucinae</taxon>
        <taxon>Alticini</taxon>
        <taxon>Phyllotreta</taxon>
    </lineage>
</organism>
<reference evidence="2" key="1">
    <citation type="submission" date="2022-01" db="EMBL/GenBank/DDBJ databases">
        <authorList>
            <person name="King R."/>
        </authorList>
    </citation>
    <scope>NUCLEOTIDE SEQUENCE</scope>
</reference>
<name>A0A9N9TB94_PHYSR</name>
<dbReference type="OrthoDB" id="6344485at2759"/>
<dbReference type="AlphaFoldDB" id="A0A9N9TB94"/>
<proteinExistence type="predicted"/>
<accession>A0A9N9TB94</accession>
<gene>
    <name evidence="2" type="ORF">PHYEVI_LOCUS1186</name>
</gene>
<keyword evidence="3" id="KW-1185">Reference proteome</keyword>
<dbReference type="EMBL" id="OU900094">
    <property type="protein sequence ID" value="CAG9854726.1"/>
    <property type="molecule type" value="Genomic_DNA"/>
</dbReference>